<feature type="transmembrane region" description="Helical" evidence="2">
    <location>
        <begin position="271"/>
        <end position="291"/>
    </location>
</feature>
<protein>
    <recommendedName>
        <fullName evidence="5">Quinol:cytochrome C oxidoreductase</fullName>
    </recommendedName>
</protein>
<feature type="transmembrane region" description="Helical" evidence="2">
    <location>
        <begin position="337"/>
        <end position="359"/>
    </location>
</feature>
<dbReference type="RefSeq" id="WP_264790316.1">
    <property type="nucleotide sequence ID" value="NZ_AP026867.1"/>
</dbReference>
<dbReference type="PANTHER" id="PTHR43044">
    <property type="match status" value="1"/>
</dbReference>
<feature type="transmembrane region" description="Helical" evidence="2">
    <location>
        <begin position="195"/>
        <end position="216"/>
    </location>
</feature>
<evidence type="ECO:0000256" key="1">
    <source>
        <dbReference type="SAM" id="MobiDB-lite"/>
    </source>
</evidence>
<dbReference type="EMBL" id="AP026867">
    <property type="protein sequence ID" value="BDS15135.1"/>
    <property type="molecule type" value="Genomic_DNA"/>
</dbReference>
<organism evidence="3 4">
    <name type="scientific">Aureispira anguillae</name>
    <dbReference type="NCBI Taxonomy" id="2864201"/>
    <lineage>
        <taxon>Bacteria</taxon>
        <taxon>Pseudomonadati</taxon>
        <taxon>Bacteroidota</taxon>
        <taxon>Saprospiria</taxon>
        <taxon>Saprospirales</taxon>
        <taxon>Saprospiraceae</taxon>
        <taxon>Aureispira</taxon>
    </lineage>
</organism>
<dbReference type="PANTHER" id="PTHR43044:SF1">
    <property type="entry name" value="QUINOL:CYTOCHROME C OXIDOREDUCTASE QUINONE-BINDING SUBUNIT 2"/>
    <property type="match status" value="1"/>
</dbReference>
<evidence type="ECO:0000313" key="4">
    <source>
        <dbReference type="Proteomes" id="UP001060919"/>
    </source>
</evidence>
<dbReference type="AlphaFoldDB" id="A0A915YL75"/>
<name>A0A915YL75_9BACT</name>
<feature type="transmembrane region" description="Helical" evidence="2">
    <location>
        <begin position="311"/>
        <end position="330"/>
    </location>
</feature>
<feature type="transmembrane region" description="Helical" evidence="2">
    <location>
        <begin position="491"/>
        <end position="509"/>
    </location>
</feature>
<dbReference type="KEGG" id="aup:AsAng_0059190"/>
<accession>A0A915YL75</accession>
<feature type="transmembrane region" description="Helical" evidence="2">
    <location>
        <begin position="143"/>
        <end position="166"/>
    </location>
</feature>
<feature type="transmembrane region" description="Helical" evidence="2">
    <location>
        <begin position="88"/>
        <end position="109"/>
    </location>
</feature>
<keyword evidence="2" id="KW-0812">Transmembrane</keyword>
<proteinExistence type="predicted"/>
<feature type="transmembrane region" description="Helical" evidence="2">
    <location>
        <begin position="228"/>
        <end position="251"/>
    </location>
</feature>
<reference evidence="3" key="1">
    <citation type="submission" date="2022-09" db="EMBL/GenBank/DDBJ databases">
        <title>Aureispira anguillicida sp. nov., isolated from Leptocephalus of Japanese eel Anguilla japonica.</title>
        <authorList>
            <person name="Yuasa K."/>
            <person name="Mekata T."/>
            <person name="Ikunari K."/>
        </authorList>
    </citation>
    <scope>NUCLEOTIDE SEQUENCE</scope>
    <source>
        <strain evidence="3">EL160426</strain>
    </source>
</reference>
<evidence type="ECO:0000256" key="2">
    <source>
        <dbReference type="SAM" id="Phobius"/>
    </source>
</evidence>
<keyword evidence="4" id="KW-1185">Reference proteome</keyword>
<feature type="transmembrane region" description="Helical" evidence="2">
    <location>
        <begin position="55"/>
        <end position="76"/>
    </location>
</feature>
<sequence>MSNHNNETFVFDGKTKLFTIVLMVIGAVCLAWSYMSGPESMHHMRFWTNYLHNSVFFTGIAFAAVLFLAAHALAWGGWVAMFKRIPEAIMSFLSVGAALFLILGIAIYMNAEGTELLYLWNNQDYLNVESPNFDPLAFHKSAFVNPTCYLLTVVVVLIWSFFAVMFRKISINEDTTPYTVTTANSVPDNVRRNRIYAAAFLPIGGFSSAYVIWQWIMSVDTHWYSTLFAWYATVSMWVSMLAVTFMMIIFLKSKGLLQKFNDEHMHDIGKYIFGFSVFWTYLWFSQFMLIWYANNGEETQYFFLRFEQFKVVFFANLLMNFVGPFFILMMNSSKRTLGTLGFVAGLVFLGHWLDFYQMIKPGVWYNYEHAQHLSHAGHDDHAPHGDNTYHINEAPKAVLTTYQDDQHGEEHHDAHDHSDHAADNHDAHDHSDHAADNHDAHGHDHTAHDNHDGHGHDAHGHDHAEHAHDDHGHHAEPQFLMGVHFPGALELGTFLGFLGLFLFVTFTSLSRASLYPPNDPYILESEHYDTGIGPEREAH</sequence>
<keyword evidence="2" id="KW-0472">Membrane</keyword>
<dbReference type="Proteomes" id="UP001060919">
    <property type="component" value="Chromosome"/>
</dbReference>
<keyword evidence="2" id="KW-1133">Transmembrane helix</keyword>
<gene>
    <name evidence="3" type="ORF">AsAng_0059190</name>
</gene>
<feature type="transmembrane region" description="Helical" evidence="2">
    <location>
        <begin position="17"/>
        <end position="35"/>
    </location>
</feature>
<evidence type="ECO:0000313" key="3">
    <source>
        <dbReference type="EMBL" id="BDS15135.1"/>
    </source>
</evidence>
<evidence type="ECO:0008006" key="5">
    <source>
        <dbReference type="Google" id="ProtNLM"/>
    </source>
</evidence>
<feature type="region of interest" description="Disordered" evidence="1">
    <location>
        <begin position="405"/>
        <end position="473"/>
    </location>
</feature>